<evidence type="ECO:0000313" key="4">
    <source>
        <dbReference type="Proteomes" id="UP000254720"/>
    </source>
</evidence>
<dbReference type="Gene3D" id="1.10.10.10">
    <property type="entry name" value="Winged helix-like DNA-binding domain superfamily/Winged helix DNA-binding domain"/>
    <property type="match status" value="1"/>
</dbReference>
<dbReference type="Pfam" id="PF21205">
    <property type="entry name" value="Rep3_C"/>
    <property type="match status" value="1"/>
</dbReference>
<evidence type="ECO:0000256" key="1">
    <source>
        <dbReference type="ARBA" id="ARBA00038283"/>
    </source>
</evidence>
<sequence>MDSKKKRTREKTEDRKDSSLILKKHVGLIHCENKLTLIQRKICNILLFNALDKINDQDIYEIPLRKLCSLVGYNSNDIKLIKESIKSLIAVVMEWNLLEDRKFLNEEDYPEDAITWNASSLLAGASIKNGIIRYSYSPQMKSILSSLDIYGRINLFVQAKFNSTYSLVLYENCVRFKNLQQTSWFPLYLFRSLMGVTQDKYRSFKEFKRNVINVAVNEINQKADIYIEPQYKKSGRNITAIQFLLSENQKYKPAFKKISRQEKVGDYPRQRSSIIEILMAEFNFSEKQANEMAAAYAYEYLIEKIQMVRAKQTNVQQPAAYLIAALKKDYKNQTGHKLSSNNKTNEQPYQRVAQSASEISSLRNKYMTYRLNMYIKFVQQQAENIQKSIQEKFELSLKPKLEIFKFYKRKGLTSPFVMSDFMSFIDEHYPQIVNEYLDFEEYITADEVEA</sequence>
<keyword evidence="4" id="KW-1185">Reference proteome</keyword>
<name>A0A370G935_9COXI</name>
<dbReference type="InterPro" id="IPR036390">
    <property type="entry name" value="WH_DNA-bd_sf"/>
</dbReference>
<organism evidence="3 4">
    <name type="scientific">Aquicella lusitana</name>
    <dbReference type="NCBI Taxonomy" id="254246"/>
    <lineage>
        <taxon>Bacteria</taxon>
        <taxon>Pseudomonadati</taxon>
        <taxon>Pseudomonadota</taxon>
        <taxon>Gammaproteobacteria</taxon>
        <taxon>Legionellales</taxon>
        <taxon>Coxiellaceae</taxon>
        <taxon>Aquicella</taxon>
    </lineage>
</organism>
<dbReference type="RefSeq" id="WP_114835310.1">
    <property type="nucleotide sequence ID" value="NZ_LR699116.1"/>
</dbReference>
<comment type="caution">
    <text evidence="3">The sequence shown here is derived from an EMBL/GenBank/DDBJ whole genome shotgun (WGS) entry which is preliminary data.</text>
</comment>
<dbReference type="EMBL" id="QQAX01000031">
    <property type="protein sequence ID" value="RDI38523.1"/>
    <property type="molecule type" value="Genomic_DNA"/>
</dbReference>
<gene>
    <name evidence="3" type="ORF">C8D86_1315</name>
</gene>
<dbReference type="InterPro" id="IPR000525">
    <property type="entry name" value="Initiator_Rep_WH1"/>
</dbReference>
<protein>
    <submittedName>
        <fullName evidence="3">Replication initiator protein</fullName>
    </submittedName>
</protein>
<dbReference type="Pfam" id="PF01051">
    <property type="entry name" value="Rep3_N"/>
    <property type="match status" value="1"/>
</dbReference>
<accession>A0A370G935</accession>
<dbReference type="SUPFAM" id="SSF46785">
    <property type="entry name" value="Winged helix' DNA-binding domain"/>
    <property type="match status" value="1"/>
</dbReference>
<evidence type="ECO:0000313" key="3">
    <source>
        <dbReference type="EMBL" id="RDI38523.1"/>
    </source>
</evidence>
<dbReference type="AlphaFoldDB" id="A0A370G935"/>
<dbReference type="OrthoDB" id="9122127at2"/>
<dbReference type="InterPro" id="IPR036388">
    <property type="entry name" value="WH-like_DNA-bd_sf"/>
</dbReference>
<dbReference type="GO" id="GO:0006270">
    <property type="term" value="P:DNA replication initiation"/>
    <property type="evidence" value="ECO:0007669"/>
    <property type="project" value="InterPro"/>
</dbReference>
<dbReference type="Proteomes" id="UP000254720">
    <property type="component" value="Unassembled WGS sequence"/>
</dbReference>
<evidence type="ECO:0000259" key="2">
    <source>
        <dbReference type="Pfam" id="PF01051"/>
    </source>
</evidence>
<feature type="domain" description="Initiator Rep protein WH1" evidence="2">
    <location>
        <begin position="22"/>
        <end position="173"/>
    </location>
</feature>
<proteinExistence type="inferred from homology"/>
<dbReference type="GO" id="GO:0003887">
    <property type="term" value="F:DNA-directed DNA polymerase activity"/>
    <property type="evidence" value="ECO:0007669"/>
    <property type="project" value="InterPro"/>
</dbReference>
<comment type="similarity">
    <text evidence="1">Belongs to the initiator RepB protein family.</text>
</comment>
<reference evidence="3 4" key="1">
    <citation type="submission" date="2018-07" db="EMBL/GenBank/DDBJ databases">
        <title>Genomic Encyclopedia of Type Strains, Phase IV (KMG-IV): sequencing the most valuable type-strain genomes for metagenomic binning, comparative biology and taxonomic classification.</title>
        <authorList>
            <person name="Goeker M."/>
        </authorList>
    </citation>
    <scope>NUCLEOTIDE SEQUENCE [LARGE SCALE GENOMIC DNA]</scope>
    <source>
        <strain evidence="3 4">DSM 16500</strain>
    </source>
</reference>